<comment type="caution">
    <text evidence="2">The sequence shown here is derived from an EMBL/GenBank/DDBJ whole genome shotgun (WGS) entry which is preliminary data.</text>
</comment>
<protein>
    <recommendedName>
        <fullName evidence="1">ATPase BadF/BadG/BcrA/BcrD type domain-containing protein</fullName>
    </recommendedName>
</protein>
<dbReference type="SUPFAM" id="SSF53067">
    <property type="entry name" value="Actin-like ATPase domain"/>
    <property type="match status" value="1"/>
</dbReference>
<gene>
    <name evidence="2" type="ORF">BGO89_12720</name>
</gene>
<name>A0A1M3KUZ7_9BACT</name>
<dbReference type="STRING" id="1895771.BGO89_12720"/>
<dbReference type="Proteomes" id="UP000184233">
    <property type="component" value="Unassembled WGS sequence"/>
</dbReference>
<dbReference type="Gene3D" id="3.30.420.40">
    <property type="match status" value="2"/>
</dbReference>
<evidence type="ECO:0000313" key="2">
    <source>
        <dbReference type="EMBL" id="OJX56200.1"/>
    </source>
</evidence>
<dbReference type="InterPro" id="IPR002731">
    <property type="entry name" value="ATPase_BadF"/>
</dbReference>
<dbReference type="Pfam" id="PF01869">
    <property type="entry name" value="BcrAD_BadFG"/>
    <property type="match status" value="1"/>
</dbReference>
<dbReference type="PANTHER" id="PTHR43190:SF3">
    <property type="entry name" value="N-ACETYL-D-GLUCOSAMINE KINASE"/>
    <property type="match status" value="1"/>
</dbReference>
<evidence type="ECO:0000259" key="1">
    <source>
        <dbReference type="Pfam" id="PF01869"/>
    </source>
</evidence>
<feature type="domain" description="ATPase BadF/BadG/BcrA/BcrD type" evidence="1">
    <location>
        <begin position="12"/>
        <end position="292"/>
    </location>
</feature>
<dbReference type="PANTHER" id="PTHR43190">
    <property type="entry name" value="N-ACETYL-D-GLUCOSAMINE KINASE"/>
    <property type="match status" value="1"/>
</dbReference>
<dbReference type="CDD" id="cd24007">
    <property type="entry name" value="ASKHA_NBD_eukNAGK-like"/>
    <property type="match status" value="1"/>
</dbReference>
<dbReference type="AlphaFoldDB" id="A0A1M3KUZ7"/>
<dbReference type="InterPro" id="IPR043129">
    <property type="entry name" value="ATPase_NBD"/>
</dbReference>
<reference evidence="2 3" key="1">
    <citation type="submission" date="2016-09" db="EMBL/GenBank/DDBJ databases">
        <title>Genome-resolved meta-omics ties microbial dynamics to process performance in biotechnology for thiocyanate degradation.</title>
        <authorList>
            <person name="Kantor R.S."/>
            <person name="Huddy R.J."/>
            <person name="Iyer R."/>
            <person name="Thomas B.C."/>
            <person name="Brown C.T."/>
            <person name="Anantharaman K."/>
            <person name="Tringe S."/>
            <person name="Hettich R.L."/>
            <person name="Harrison S.T."/>
            <person name="Banfield J.F."/>
        </authorList>
    </citation>
    <scope>NUCLEOTIDE SEQUENCE [LARGE SCALE GENOMIC DNA]</scope>
    <source>
        <strain evidence="2">59-99</strain>
    </source>
</reference>
<dbReference type="InterPro" id="IPR052519">
    <property type="entry name" value="Euk-type_GlcNAc_Kinase"/>
</dbReference>
<accession>A0A1M3KUZ7</accession>
<evidence type="ECO:0000313" key="3">
    <source>
        <dbReference type="Proteomes" id="UP000184233"/>
    </source>
</evidence>
<organism evidence="2 3">
    <name type="scientific">Candidatus Kapaibacterium thiocyanatum</name>
    <dbReference type="NCBI Taxonomy" id="1895771"/>
    <lineage>
        <taxon>Bacteria</taxon>
        <taxon>Pseudomonadati</taxon>
        <taxon>Candidatus Kapaibacteriota</taxon>
        <taxon>Candidatus Kapaibacteriia</taxon>
        <taxon>Candidatus Kapaibacteriales</taxon>
        <taxon>Candidatus Kapaibacteriaceae</taxon>
        <taxon>Candidatus Kapaibacterium</taxon>
    </lineage>
</organism>
<proteinExistence type="predicted"/>
<sequence length="309" mass="33005">MAAAEGRMIIVVDGGGSTTACAAFTGTHEHGRTELPSCKPAAGDTRTDELCRYLGSWLVTTHLNIASSDILLVGMSGVWSQEERRSYTEDLDLSWSRYVGDTVPRITVVSDIELVQLAALNGRPGVVLVAGTGAIALGIARDGRQIRVGGWGPRIDDAGSGFWMGRKALRAVAWMLDGRGPSTLLIRPVAAFLMADPADVPTLQNKLRTTSIDRCARLAHAVFAYAAEGDAVAMHIRGEAARELARLITTVCSDTSDIPPDIVLYGSLWRDEPFYRIVHGLVSDQVHGASLQTMTDVLASTAEAMLTAS</sequence>
<dbReference type="EMBL" id="MKVH01000025">
    <property type="protein sequence ID" value="OJX56200.1"/>
    <property type="molecule type" value="Genomic_DNA"/>
</dbReference>